<gene>
    <name evidence="2" type="ORF">AAY55_10505</name>
</gene>
<dbReference type="AlphaFoldDB" id="A0A0Q0NBE8"/>
<evidence type="ECO:0000256" key="1">
    <source>
        <dbReference type="SAM" id="SignalP"/>
    </source>
</evidence>
<name>A0A0Q0NBE8_VIBMT</name>
<protein>
    <recommendedName>
        <fullName evidence="4">DUF2541 domain-containing protein</fullName>
    </recommendedName>
</protein>
<feature type="signal peptide" evidence="1">
    <location>
        <begin position="1"/>
        <end position="20"/>
    </location>
</feature>
<organism evidence="2 3">
    <name type="scientific">Vibrio metoecus</name>
    <dbReference type="NCBI Taxonomy" id="1481663"/>
    <lineage>
        <taxon>Bacteria</taxon>
        <taxon>Pseudomonadati</taxon>
        <taxon>Pseudomonadota</taxon>
        <taxon>Gammaproteobacteria</taxon>
        <taxon>Vibrionales</taxon>
        <taxon>Vibrionaceae</taxon>
        <taxon>Vibrio</taxon>
    </lineage>
</organism>
<keyword evidence="1" id="KW-0732">Signal</keyword>
<accession>A0A0Q0NBE8</accession>
<dbReference type="Proteomes" id="UP000053724">
    <property type="component" value="Unassembled WGS sequence"/>
</dbReference>
<proteinExistence type="predicted"/>
<reference evidence="2 3" key="1">
    <citation type="journal article" date="2015" name="Genome Biol. Evol.">
        <title>The Dynamics of Genetic Interactions between Vibrio metoecus and Vibrio cholerae, Two Close Relatives Co-Occurring in the Environment.</title>
        <authorList>
            <person name="Orata F.D."/>
            <person name="Kirchberger P.C."/>
            <person name="Meheust R."/>
            <person name="Barlow E.J."/>
            <person name="Tarr C.L."/>
            <person name="Boucher Y."/>
        </authorList>
    </citation>
    <scope>NUCLEOTIDE SEQUENCE [LARGE SCALE GENOMIC DNA]</scope>
    <source>
        <strain evidence="2 3">08-2459</strain>
    </source>
</reference>
<evidence type="ECO:0008006" key="4">
    <source>
        <dbReference type="Google" id="ProtNLM"/>
    </source>
</evidence>
<dbReference type="RefSeq" id="WP_000262284.1">
    <property type="nucleotide sequence ID" value="NZ_ACZT01000026.1"/>
</dbReference>
<comment type="caution">
    <text evidence="2">The sequence shown here is derived from an EMBL/GenBank/DDBJ whole genome shotgun (WGS) entry which is preliminary data.</text>
</comment>
<sequence length="135" mass="15099">MVWRKLAVMGLSMVSLGAWSAPVCEVTIHQLQDVDRGYQVVEKEGSTTLLANPPLRCAEITLTLSQRQEKVAVWLTKRLKATFINGREVQASQLSFRKEEVKAGYITFDANQAKSAYVCFDESSAPISSIECEWN</sequence>
<evidence type="ECO:0000313" key="2">
    <source>
        <dbReference type="EMBL" id="KQA23463.1"/>
    </source>
</evidence>
<evidence type="ECO:0000313" key="3">
    <source>
        <dbReference type="Proteomes" id="UP000053724"/>
    </source>
</evidence>
<dbReference type="PATRIC" id="fig|1481663.8.peg.991"/>
<feature type="chain" id="PRO_5006182823" description="DUF2541 domain-containing protein" evidence="1">
    <location>
        <begin position="21"/>
        <end position="135"/>
    </location>
</feature>
<dbReference type="EMBL" id="LCUF01000011">
    <property type="protein sequence ID" value="KQA23463.1"/>
    <property type="molecule type" value="Genomic_DNA"/>
</dbReference>